<sequence>MGLVWRPVLGCPSITAYSLSSHSANGAIIIIKVQVIKAGDCKRPAVKQFHNSKIHFPLPHRVTKRRNAAVFTTRRPRTHFA</sequence>
<organism evidence="3">
    <name type="scientific">Anisakis simplex</name>
    <name type="common">Herring worm</name>
    <dbReference type="NCBI Taxonomy" id="6269"/>
    <lineage>
        <taxon>Eukaryota</taxon>
        <taxon>Metazoa</taxon>
        <taxon>Ecdysozoa</taxon>
        <taxon>Nematoda</taxon>
        <taxon>Chromadorea</taxon>
        <taxon>Rhabditida</taxon>
        <taxon>Spirurina</taxon>
        <taxon>Ascaridomorpha</taxon>
        <taxon>Ascaridoidea</taxon>
        <taxon>Anisakidae</taxon>
        <taxon>Anisakis</taxon>
        <taxon>Anisakis simplex complex</taxon>
    </lineage>
</organism>
<evidence type="ECO:0000313" key="3">
    <source>
        <dbReference type="WBParaSite" id="ASIM_0000497101-mRNA-1"/>
    </source>
</evidence>
<name>A0A0M3JBJ5_ANISI</name>
<evidence type="ECO:0000313" key="2">
    <source>
        <dbReference type="Proteomes" id="UP000267096"/>
    </source>
</evidence>
<dbReference type="GO" id="GO:0003735">
    <property type="term" value="F:structural constituent of ribosome"/>
    <property type="evidence" value="ECO:0007669"/>
    <property type="project" value="InterPro"/>
</dbReference>
<dbReference type="GO" id="GO:0006412">
    <property type="term" value="P:translation"/>
    <property type="evidence" value="ECO:0007669"/>
    <property type="project" value="InterPro"/>
</dbReference>
<evidence type="ECO:0000313" key="1">
    <source>
        <dbReference type="EMBL" id="VDK24466.1"/>
    </source>
</evidence>
<reference evidence="3" key="1">
    <citation type="submission" date="2017-02" db="UniProtKB">
        <authorList>
            <consortium name="WormBaseParasite"/>
        </authorList>
    </citation>
    <scope>IDENTIFICATION</scope>
</reference>
<keyword evidence="2" id="KW-1185">Reference proteome</keyword>
<dbReference type="WBParaSite" id="ASIM_0000497101-mRNA-1">
    <property type="protein sequence ID" value="ASIM_0000497101-mRNA-1"/>
    <property type="gene ID" value="ASIM_0000497101"/>
</dbReference>
<dbReference type="GO" id="GO:0005840">
    <property type="term" value="C:ribosome"/>
    <property type="evidence" value="ECO:0007669"/>
    <property type="project" value="InterPro"/>
</dbReference>
<dbReference type="Proteomes" id="UP000267096">
    <property type="component" value="Unassembled WGS sequence"/>
</dbReference>
<proteinExistence type="predicted"/>
<dbReference type="OrthoDB" id="1294322at2759"/>
<gene>
    <name evidence="1" type="ORF">ASIM_LOCUS4777</name>
</gene>
<dbReference type="AlphaFoldDB" id="A0A0M3JBJ5"/>
<protein>
    <submittedName>
        <fullName evidence="3">Secreted protein</fullName>
    </submittedName>
</protein>
<dbReference type="EMBL" id="UYRR01008727">
    <property type="protein sequence ID" value="VDK24466.1"/>
    <property type="molecule type" value="Genomic_DNA"/>
</dbReference>
<accession>A0A0M3JBJ5</accession>
<dbReference type="PANTHER" id="PTHR10052">
    <property type="entry name" value="60S RIBOSOMAL PROTEIN L18A"/>
    <property type="match status" value="1"/>
</dbReference>
<reference evidence="1 2" key="2">
    <citation type="submission" date="2018-11" db="EMBL/GenBank/DDBJ databases">
        <authorList>
            <consortium name="Pathogen Informatics"/>
        </authorList>
    </citation>
    <scope>NUCLEOTIDE SEQUENCE [LARGE SCALE GENOMIC DNA]</scope>
</reference>
<dbReference type="Gene3D" id="3.10.20.10">
    <property type="match status" value="1"/>
</dbReference>
<dbReference type="InterPro" id="IPR021138">
    <property type="entry name" value="Ribosomal_eL20_eukaryotes"/>
</dbReference>